<dbReference type="GO" id="GO:0016705">
    <property type="term" value="F:oxidoreductase activity, acting on paired donors, with incorporation or reduction of molecular oxygen"/>
    <property type="evidence" value="ECO:0007669"/>
    <property type="project" value="InterPro"/>
</dbReference>
<evidence type="ECO:0000256" key="2">
    <source>
        <dbReference type="ARBA" id="ARBA00022723"/>
    </source>
</evidence>
<dbReference type="Gene3D" id="1.10.630.10">
    <property type="entry name" value="Cytochrome P450"/>
    <property type="match status" value="1"/>
</dbReference>
<reference evidence="8 9" key="1">
    <citation type="submission" date="2015-06" db="EMBL/GenBank/DDBJ databases">
        <title>Draft genome of the ant-associated black yeast Phialophora attae CBS 131958.</title>
        <authorList>
            <person name="Moreno L.F."/>
            <person name="Stielow B.J."/>
            <person name="de Hoog S."/>
            <person name="Vicente V.A."/>
            <person name="Weiss V.A."/>
            <person name="de Vries M."/>
            <person name="Cruz L.M."/>
            <person name="Souza E.M."/>
        </authorList>
    </citation>
    <scope>NUCLEOTIDE SEQUENCE [LARGE SCALE GENOMIC DNA]</scope>
    <source>
        <strain evidence="8 9">CBS 131958</strain>
    </source>
</reference>
<keyword evidence="5 6" id="KW-0349">Heme</keyword>
<keyword evidence="9" id="KW-1185">Reference proteome</keyword>
<feature type="signal peptide" evidence="7">
    <location>
        <begin position="1"/>
        <end position="18"/>
    </location>
</feature>
<dbReference type="PANTHER" id="PTHR24305:SF164">
    <property type="entry name" value="P450, PUTATIVE (EUROFUNG)-RELATED"/>
    <property type="match status" value="1"/>
</dbReference>
<proteinExistence type="inferred from homology"/>
<dbReference type="InterPro" id="IPR001128">
    <property type="entry name" value="Cyt_P450"/>
</dbReference>
<dbReference type="InterPro" id="IPR002401">
    <property type="entry name" value="Cyt_P450_E_grp-I"/>
</dbReference>
<dbReference type="VEuPathDB" id="FungiDB:AB675_5478"/>
<protein>
    <submittedName>
        <fullName evidence="8">Putative sterigmatocystin biosynthesis monooxygenase STCB</fullName>
    </submittedName>
</protein>
<sequence>MLAPLLLCAAWLLYNGASVYRSYTTGIPGPWYTNFTTVVLKYYEFTRRRRTWIHSLHQRYGPVVRLAPNEVSFSNLEGLKEIYQSGGSGYDKTEFYDLFKQYGHRTMFSTLNRQDHAKRRKLFAERYAMTNILRSTIVDGIRQRAAAVIEKCKASQGGYLDVYVTLHCYALDCASHFLFSPGGSWSLTDDNDFKLMQELSYHDSLQQRWIQYYWPILDKVNTFFKPKSTPISHDFVLGRSQQRNPDEVSLLHKLQSKSSDLTPMQTAAESMDHLAAGIDTTGDGLCFLMYELSLPHNKVRQQRLQKEISENPTAKLDELIYLDAVIKEGLRLFPPIPMSYPRYVPAGGRKISDFDVPGGTIVSCQPYSLHLLNEDVYPKGETFIPERWLEKEGDLERNRLFFAFSAGGRGCIGKNLALVEMKTLLREIYGRFTTTVAKEMTGDMSIDDQIIASRPKDQTCLLVFEERSDVSS</sequence>
<dbReference type="Pfam" id="PF00067">
    <property type="entry name" value="p450"/>
    <property type="match status" value="1"/>
</dbReference>
<dbReference type="SUPFAM" id="SSF48264">
    <property type="entry name" value="Cytochrome P450"/>
    <property type="match status" value="1"/>
</dbReference>
<dbReference type="CDD" id="cd11059">
    <property type="entry name" value="CYP_fungal"/>
    <property type="match status" value="1"/>
</dbReference>
<dbReference type="GO" id="GO:0020037">
    <property type="term" value="F:heme binding"/>
    <property type="evidence" value="ECO:0007669"/>
    <property type="project" value="InterPro"/>
</dbReference>
<dbReference type="STRING" id="1664694.A0A0N1P1H6"/>
<dbReference type="PRINTS" id="PR00463">
    <property type="entry name" value="EP450I"/>
</dbReference>
<dbReference type="GO" id="GO:0004497">
    <property type="term" value="F:monooxygenase activity"/>
    <property type="evidence" value="ECO:0007669"/>
    <property type="project" value="UniProtKB-KW"/>
</dbReference>
<dbReference type="InterPro" id="IPR017972">
    <property type="entry name" value="Cyt_P450_CS"/>
</dbReference>
<evidence type="ECO:0000256" key="1">
    <source>
        <dbReference type="ARBA" id="ARBA00001971"/>
    </source>
</evidence>
<dbReference type="PROSITE" id="PS00086">
    <property type="entry name" value="CYTOCHROME_P450"/>
    <property type="match status" value="1"/>
</dbReference>
<keyword evidence="2 5" id="KW-0479">Metal-binding</keyword>
<dbReference type="Proteomes" id="UP000038010">
    <property type="component" value="Unassembled WGS sequence"/>
</dbReference>
<keyword evidence="3 6" id="KW-0560">Oxidoreductase</keyword>
<dbReference type="InterPro" id="IPR036396">
    <property type="entry name" value="Cyt_P450_sf"/>
</dbReference>
<dbReference type="PANTHER" id="PTHR24305">
    <property type="entry name" value="CYTOCHROME P450"/>
    <property type="match status" value="1"/>
</dbReference>
<dbReference type="PRINTS" id="PR00385">
    <property type="entry name" value="P450"/>
</dbReference>
<organism evidence="8 9">
    <name type="scientific">Cyphellophora attinorum</name>
    <dbReference type="NCBI Taxonomy" id="1664694"/>
    <lineage>
        <taxon>Eukaryota</taxon>
        <taxon>Fungi</taxon>
        <taxon>Dikarya</taxon>
        <taxon>Ascomycota</taxon>
        <taxon>Pezizomycotina</taxon>
        <taxon>Eurotiomycetes</taxon>
        <taxon>Chaetothyriomycetidae</taxon>
        <taxon>Chaetothyriales</taxon>
        <taxon>Cyphellophoraceae</taxon>
        <taxon>Cyphellophora</taxon>
    </lineage>
</organism>
<evidence type="ECO:0000256" key="4">
    <source>
        <dbReference type="ARBA" id="ARBA00023004"/>
    </source>
</evidence>
<gene>
    <name evidence="8" type="ORF">AB675_5478</name>
</gene>
<evidence type="ECO:0000256" key="6">
    <source>
        <dbReference type="RuleBase" id="RU000461"/>
    </source>
</evidence>
<dbReference type="GO" id="GO:0005506">
    <property type="term" value="F:iron ion binding"/>
    <property type="evidence" value="ECO:0007669"/>
    <property type="project" value="InterPro"/>
</dbReference>
<evidence type="ECO:0000256" key="3">
    <source>
        <dbReference type="ARBA" id="ARBA00023002"/>
    </source>
</evidence>
<dbReference type="EMBL" id="LFJN01000008">
    <property type="protein sequence ID" value="KPI41825.1"/>
    <property type="molecule type" value="Genomic_DNA"/>
</dbReference>
<dbReference type="AlphaFoldDB" id="A0A0N1P1H6"/>
<evidence type="ECO:0000313" key="9">
    <source>
        <dbReference type="Proteomes" id="UP000038010"/>
    </source>
</evidence>
<comment type="similarity">
    <text evidence="6">Belongs to the cytochrome P450 family.</text>
</comment>
<dbReference type="InterPro" id="IPR050121">
    <property type="entry name" value="Cytochrome_P450_monoxygenase"/>
</dbReference>
<comment type="caution">
    <text evidence="8">The sequence shown here is derived from an EMBL/GenBank/DDBJ whole genome shotgun (WGS) entry which is preliminary data.</text>
</comment>
<evidence type="ECO:0000313" key="8">
    <source>
        <dbReference type="EMBL" id="KPI41825.1"/>
    </source>
</evidence>
<dbReference type="OrthoDB" id="1470350at2759"/>
<comment type="cofactor">
    <cofactor evidence="1 5">
        <name>heme</name>
        <dbReference type="ChEBI" id="CHEBI:30413"/>
    </cofactor>
</comment>
<keyword evidence="6 8" id="KW-0503">Monooxygenase</keyword>
<evidence type="ECO:0000256" key="5">
    <source>
        <dbReference type="PIRSR" id="PIRSR602401-1"/>
    </source>
</evidence>
<feature type="chain" id="PRO_5005879507" evidence="7">
    <location>
        <begin position="19"/>
        <end position="472"/>
    </location>
</feature>
<dbReference type="RefSeq" id="XP_018001788.1">
    <property type="nucleotide sequence ID" value="XM_018145691.1"/>
</dbReference>
<accession>A0A0N1P1H6</accession>
<keyword evidence="7" id="KW-0732">Signal</keyword>
<name>A0A0N1P1H6_9EURO</name>
<evidence type="ECO:0000256" key="7">
    <source>
        <dbReference type="SAM" id="SignalP"/>
    </source>
</evidence>
<keyword evidence="4 5" id="KW-0408">Iron</keyword>
<feature type="binding site" description="axial binding residue" evidence="5">
    <location>
        <position position="411"/>
    </location>
    <ligand>
        <name>heme</name>
        <dbReference type="ChEBI" id="CHEBI:30413"/>
    </ligand>
    <ligandPart>
        <name>Fe</name>
        <dbReference type="ChEBI" id="CHEBI:18248"/>
    </ligandPart>
</feature>
<dbReference type="GeneID" id="28737571"/>